<gene>
    <name evidence="2" type="ORF">C8R41DRAFT_748338</name>
</gene>
<comment type="caution">
    <text evidence="2">The sequence shown here is derived from an EMBL/GenBank/DDBJ whole genome shotgun (WGS) entry which is preliminary data.</text>
</comment>
<accession>A0ABQ8W1G2</accession>
<sequence length="231" mass="26644">MSSRLASFKGPSTPTSSPVQQRQVSSAPSSPARLVESTYHRKLRTLLQELKSTTETWDDIVLIDGLKSAKSLVDMRTELDNSLARTPNRLPQTRIVGPTLEAMDQRISELDIVLLKLQKQFRKMNTIVESLDALVIEAHKNKGWQWVEKEPLWTTWPLEKFVSRVPEILVPYHRALSGHIALVDILRSHSISFDESRDAILKWAEQPWLEEHGWDAEWEDLCSVEIDRWNR</sequence>
<evidence type="ECO:0000313" key="2">
    <source>
        <dbReference type="EMBL" id="KAJ4501870.1"/>
    </source>
</evidence>
<name>A0ABQ8W1G2_9AGAR</name>
<reference evidence="2" key="1">
    <citation type="submission" date="2022-08" db="EMBL/GenBank/DDBJ databases">
        <title>A Global Phylogenomic Analysis of the Shiitake Genus Lentinula.</title>
        <authorList>
            <consortium name="DOE Joint Genome Institute"/>
            <person name="Sierra-Patev S."/>
            <person name="Min B."/>
            <person name="Naranjo-Ortiz M."/>
            <person name="Looney B."/>
            <person name="Konkel Z."/>
            <person name="Slot J.C."/>
            <person name="Sakamoto Y."/>
            <person name="Steenwyk J.L."/>
            <person name="Rokas A."/>
            <person name="Carro J."/>
            <person name="Camarero S."/>
            <person name="Ferreira P."/>
            <person name="Molpeceres G."/>
            <person name="Ruiz-Duenas F.J."/>
            <person name="Serrano A."/>
            <person name="Henrissat B."/>
            <person name="Drula E."/>
            <person name="Hughes K.W."/>
            <person name="Mata J.L."/>
            <person name="Ishikawa N.K."/>
            <person name="Vargas-Isla R."/>
            <person name="Ushijima S."/>
            <person name="Smith C.A."/>
            <person name="Ahrendt S."/>
            <person name="Andreopoulos W."/>
            <person name="He G."/>
            <person name="Labutti K."/>
            <person name="Lipzen A."/>
            <person name="Ng V."/>
            <person name="Riley R."/>
            <person name="Sandor L."/>
            <person name="Barry K."/>
            <person name="Martinez A.T."/>
            <person name="Xiao Y."/>
            <person name="Gibbons J.G."/>
            <person name="Terashima K."/>
            <person name="Grigoriev I.V."/>
            <person name="Hibbett D.S."/>
        </authorList>
    </citation>
    <scope>NUCLEOTIDE SEQUENCE</scope>
    <source>
        <strain evidence="2">RHP3577 ss4</strain>
    </source>
</reference>
<dbReference type="Proteomes" id="UP001150217">
    <property type="component" value="Unassembled WGS sequence"/>
</dbReference>
<evidence type="ECO:0000256" key="1">
    <source>
        <dbReference type="SAM" id="MobiDB-lite"/>
    </source>
</evidence>
<feature type="compositionally biased region" description="Polar residues" evidence="1">
    <location>
        <begin position="1"/>
        <end position="29"/>
    </location>
</feature>
<proteinExistence type="predicted"/>
<dbReference type="EMBL" id="JANVFT010000001">
    <property type="protein sequence ID" value="KAJ4501870.1"/>
    <property type="molecule type" value="Genomic_DNA"/>
</dbReference>
<protein>
    <submittedName>
        <fullName evidence="2">Uncharacterized protein</fullName>
    </submittedName>
</protein>
<keyword evidence="3" id="KW-1185">Reference proteome</keyword>
<evidence type="ECO:0000313" key="3">
    <source>
        <dbReference type="Proteomes" id="UP001150217"/>
    </source>
</evidence>
<feature type="region of interest" description="Disordered" evidence="1">
    <location>
        <begin position="1"/>
        <end position="35"/>
    </location>
</feature>
<organism evidence="2 3">
    <name type="scientific">Lentinula lateritia</name>
    <dbReference type="NCBI Taxonomy" id="40482"/>
    <lineage>
        <taxon>Eukaryota</taxon>
        <taxon>Fungi</taxon>
        <taxon>Dikarya</taxon>
        <taxon>Basidiomycota</taxon>
        <taxon>Agaricomycotina</taxon>
        <taxon>Agaricomycetes</taxon>
        <taxon>Agaricomycetidae</taxon>
        <taxon>Agaricales</taxon>
        <taxon>Marasmiineae</taxon>
        <taxon>Omphalotaceae</taxon>
        <taxon>Lentinula</taxon>
    </lineage>
</organism>